<name>A0ABR1AQ52_POLSC</name>
<feature type="region of interest" description="Disordered" evidence="1">
    <location>
        <begin position="22"/>
        <end position="128"/>
    </location>
</feature>
<evidence type="ECO:0008006" key="5">
    <source>
        <dbReference type="Google" id="ProtNLM"/>
    </source>
</evidence>
<comment type="caution">
    <text evidence="3">The sequence shown here is derived from an EMBL/GenBank/DDBJ whole genome shotgun (WGS) entry which is preliminary data.</text>
</comment>
<dbReference type="Proteomes" id="UP001359485">
    <property type="component" value="Unassembled WGS sequence"/>
</dbReference>
<feature type="compositionally biased region" description="Basic and acidic residues" evidence="1">
    <location>
        <begin position="94"/>
        <end position="109"/>
    </location>
</feature>
<proteinExistence type="predicted"/>
<evidence type="ECO:0000256" key="1">
    <source>
        <dbReference type="SAM" id="MobiDB-lite"/>
    </source>
</evidence>
<evidence type="ECO:0000256" key="2">
    <source>
        <dbReference type="SAM" id="SignalP"/>
    </source>
</evidence>
<protein>
    <recommendedName>
        <fullName evidence="5">Secreted protein</fullName>
    </recommendedName>
</protein>
<reference evidence="3 4" key="1">
    <citation type="submission" date="2023-09" db="EMBL/GenBank/DDBJ databases">
        <title>Genomes of two closely related lineages of the louse Polyplax serrata with different host specificities.</title>
        <authorList>
            <person name="Martinu J."/>
            <person name="Tarabai H."/>
            <person name="Stefka J."/>
            <person name="Hypsa V."/>
        </authorList>
    </citation>
    <scope>NUCLEOTIDE SEQUENCE [LARGE SCALE GENOMIC DNA]</scope>
    <source>
        <strain evidence="3">98ZLc_SE</strain>
    </source>
</reference>
<gene>
    <name evidence="3" type="ORF">RUM44_011471</name>
</gene>
<accession>A0ABR1AQ52</accession>
<keyword evidence="4" id="KW-1185">Reference proteome</keyword>
<organism evidence="3 4">
    <name type="scientific">Polyplax serrata</name>
    <name type="common">Common mouse louse</name>
    <dbReference type="NCBI Taxonomy" id="468196"/>
    <lineage>
        <taxon>Eukaryota</taxon>
        <taxon>Metazoa</taxon>
        <taxon>Ecdysozoa</taxon>
        <taxon>Arthropoda</taxon>
        <taxon>Hexapoda</taxon>
        <taxon>Insecta</taxon>
        <taxon>Pterygota</taxon>
        <taxon>Neoptera</taxon>
        <taxon>Paraneoptera</taxon>
        <taxon>Psocodea</taxon>
        <taxon>Troctomorpha</taxon>
        <taxon>Phthiraptera</taxon>
        <taxon>Anoplura</taxon>
        <taxon>Polyplacidae</taxon>
        <taxon>Polyplax</taxon>
    </lineage>
</organism>
<evidence type="ECO:0000313" key="3">
    <source>
        <dbReference type="EMBL" id="KAK6624612.1"/>
    </source>
</evidence>
<evidence type="ECO:0000313" key="4">
    <source>
        <dbReference type="Proteomes" id="UP001359485"/>
    </source>
</evidence>
<feature type="chain" id="PRO_5046740194" description="Secreted protein" evidence="2">
    <location>
        <begin position="20"/>
        <end position="128"/>
    </location>
</feature>
<feature type="compositionally biased region" description="Basic residues" evidence="1">
    <location>
        <begin position="118"/>
        <end position="128"/>
    </location>
</feature>
<dbReference type="EMBL" id="JAWJWF010000046">
    <property type="protein sequence ID" value="KAK6624612.1"/>
    <property type="molecule type" value="Genomic_DNA"/>
</dbReference>
<sequence>MRIAILFFTCLIVVNTVYCTKKSKASTSKGRGGKSRIKRAATPSQTPKSGAGIRLSRKKRSVPPDEPFSEVPMSTDGKSKATTSKGHGGNSRIKRADIRPAATDRELQKPESGAVIPVKRKKRSVPQD</sequence>
<keyword evidence="2" id="KW-0732">Signal</keyword>
<feature type="signal peptide" evidence="2">
    <location>
        <begin position="1"/>
        <end position="19"/>
    </location>
</feature>